<keyword evidence="2" id="KW-1185">Reference proteome</keyword>
<reference evidence="2" key="1">
    <citation type="submission" date="2023-01" db="EMBL/GenBank/DDBJ databases">
        <title>Key to firefly adult light organ development and bioluminescence: homeobox transcription factors regulate luciferase expression and transportation to peroxisome.</title>
        <authorList>
            <person name="Fu X."/>
        </authorList>
    </citation>
    <scope>NUCLEOTIDE SEQUENCE [LARGE SCALE GENOMIC DNA]</scope>
</reference>
<proteinExistence type="predicted"/>
<dbReference type="Proteomes" id="UP001353858">
    <property type="component" value="Unassembled WGS sequence"/>
</dbReference>
<organism evidence="1 2">
    <name type="scientific">Aquatica leii</name>
    <dbReference type="NCBI Taxonomy" id="1421715"/>
    <lineage>
        <taxon>Eukaryota</taxon>
        <taxon>Metazoa</taxon>
        <taxon>Ecdysozoa</taxon>
        <taxon>Arthropoda</taxon>
        <taxon>Hexapoda</taxon>
        <taxon>Insecta</taxon>
        <taxon>Pterygota</taxon>
        <taxon>Neoptera</taxon>
        <taxon>Endopterygota</taxon>
        <taxon>Coleoptera</taxon>
        <taxon>Polyphaga</taxon>
        <taxon>Elateriformia</taxon>
        <taxon>Elateroidea</taxon>
        <taxon>Lampyridae</taxon>
        <taxon>Luciolinae</taxon>
        <taxon>Aquatica</taxon>
    </lineage>
</organism>
<accession>A0AAN7QIA3</accession>
<evidence type="ECO:0000313" key="1">
    <source>
        <dbReference type="EMBL" id="KAK4879258.1"/>
    </source>
</evidence>
<comment type="caution">
    <text evidence="1">The sequence shown here is derived from an EMBL/GenBank/DDBJ whole genome shotgun (WGS) entry which is preliminary data.</text>
</comment>
<evidence type="ECO:0000313" key="2">
    <source>
        <dbReference type="Proteomes" id="UP001353858"/>
    </source>
</evidence>
<gene>
    <name evidence="1" type="ORF">RN001_007404</name>
</gene>
<dbReference type="AlphaFoldDB" id="A0AAN7QIA3"/>
<sequence length="175" mass="20215">MDGKRLRVSDIFKTLVAPMEQARFHWDIAQLTVKWKNLKAEYHKCKRHNGVSGNDPGDYEFYTPLDTFHLFKAWVLIVGNFGWFKESIEMVVSRESSPSVLQSSTKSHTKKLKSSKTLLKIHEDIKSTLNDAKKQESEADQQFLETLIKQQEQIMVACTSMLLKGFQDIFSRADD</sequence>
<dbReference type="EMBL" id="JARPUR010000003">
    <property type="protein sequence ID" value="KAK4879258.1"/>
    <property type="molecule type" value="Genomic_DNA"/>
</dbReference>
<protein>
    <recommendedName>
        <fullName evidence="3">Myb/SANT-like domain-containing protein</fullName>
    </recommendedName>
</protein>
<evidence type="ECO:0008006" key="3">
    <source>
        <dbReference type="Google" id="ProtNLM"/>
    </source>
</evidence>
<name>A0AAN7QIA3_9COLE</name>